<dbReference type="GO" id="GO:0003723">
    <property type="term" value="F:RNA binding"/>
    <property type="evidence" value="ECO:0007669"/>
    <property type="project" value="UniProtKB-KW"/>
</dbReference>
<dbReference type="InterPro" id="IPR008431">
    <property type="entry name" value="CNPase"/>
</dbReference>
<dbReference type="GO" id="GO:0016020">
    <property type="term" value="C:membrane"/>
    <property type="evidence" value="ECO:0007669"/>
    <property type="project" value="UniProtKB-SubCell"/>
</dbReference>
<evidence type="ECO:0000256" key="2">
    <source>
        <dbReference type="ARBA" id="ARBA00004223"/>
    </source>
</evidence>
<dbReference type="SUPFAM" id="SSF55144">
    <property type="entry name" value="LigT-like"/>
    <property type="match status" value="1"/>
</dbReference>
<evidence type="ECO:0000256" key="1">
    <source>
        <dbReference type="ARBA" id="ARBA00000610"/>
    </source>
</evidence>
<evidence type="ECO:0000313" key="17">
    <source>
        <dbReference type="EMBL" id="KAF8771455.1"/>
    </source>
</evidence>
<evidence type="ECO:0000256" key="11">
    <source>
        <dbReference type="ARBA" id="ARBA00022884"/>
    </source>
</evidence>
<keyword evidence="13" id="KW-0449">Lipoprotein</keyword>
<reference evidence="17" key="2">
    <citation type="submission" date="2020-06" db="EMBL/GenBank/DDBJ databases">
        <authorList>
            <person name="Sheffer M."/>
        </authorList>
    </citation>
    <scope>NUCLEOTIDE SEQUENCE</scope>
</reference>
<evidence type="ECO:0000259" key="16">
    <source>
        <dbReference type="Pfam" id="PF05881"/>
    </source>
</evidence>
<evidence type="ECO:0000256" key="13">
    <source>
        <dbReference type="ARBA" id="ARBA00023288"/>
    </source>
</evidence>
<dbReference type="Pfam" id="PF05881">
    <property type="entry name" value="CNPase"/>
    <property type="match status" value="1"/>
</dbReference>
<keyword evidence="18" id="KW-1185">Reference proteome</keyword>
<dbReference type="GO" id="GO:0004113">
    <property type="term" value="F:2',3'-cyclic-nucleotide 3'-phosphodiesterase activity"/>
    <property type="evidence" value="ECO:0007669"/>
    <property type="project" value="UniProtKB-EC"/>
</dbReference>
<name>A0A8T0EHR4_ARGBR</name>
<evidence type="ECO:0000256" key="9">
    <source>
        <dbReference type="ARBA" id="ARBA00022553"/>
    </source>
</evidence>
<dbReference type="Proteomes" id="UP000807504">
    <property type="component" value="Unassembled WGS sequence"/>
</dbReference>
<keyword evidence="11" id="KW-0694">RNA-binding</keyword>
<protein>
    <recommendedName>
        <fullName evidence="7">2',3'-cyclic-nucleotide 3'-phosphodiesterase</fullName>
        <ecNumber evidence="6">3.1.4.37</ecNumber>
    </recommendedName>
</protein>
<evidence type="ECO:0000256" key="15">
    <source>
        <dbReference type="ARBA" id="ARBA00045937"/>
    </source>
</evidence>
<evidence type="ECO:0000256" key="8">
    <source>
        <dbReference type="ARBA" id="ARBA00022481"/>
    </source>
</evidence>
<evidence type="ECO:0000256" key="12">
    <source>
        <dbReference type="ARBA" id="ARBA00023136"/>
    </source>
</evidence>
<evidence type="ECO:0000256" key="5">
    <source>
        <dbReference type="ARBA" id="ARBA00011781"/>
    </source>
</evidence>
<feature type="domain" description="Cyclic nucleotide phosphodiesterase catalytic" evidence="16">
    <location>
        <begin position="154"/>
        <end position="288"/>
    </location>
</feature>
<dbReference type="PANTHER" id="PTHR10156">
    <property type="entry name" value="2',3'-CYCLIC-NUCLEOTIDE 3'-PHOSPHODIESTERASE"/>
    <property type="match status" value="1"/>
</dbReference>
<dbReference type="Gene3D" id="3.40.50.300">
    <property type="entry name" value="P-loop containing nucleotide triphosphate hydrolases"/>
    <property type="match status" value="1"/>
</dbReference>
<dbReference type="PANTHER" id="PTHR10156:SF0">
    <property type="entry name" value="2',3'-CYCLIC-NUCLEOTIDE 3'-PHOSPHODIESTERASE"/>
    <property type="match status" value="1"/>
</dbReference>
<keyword evidence="14" id="KW-0636">Prenylation</keyword>
<dbReference type="EC" id="3.1.4.37" evidence="6"/>
<comment type="subunit">
    <text evidence="5">Exists as monomers and homodimers.</text>
</comment>
<dbReference type="GO" id="GO:0009214">
    <property type="term" value="P:cyclic nucleotide catabolic process"/>
    <property type="evidence" value="ECO:0007669"/>
    <property type="project" value="InterPro"/>
</dbReference>
<dbReference type="AlphaFoldDB" id="A0A8T0EHR4"/>
<comment type="similarity">
    <text evidence="4">Belongs to the 2H phosphoesterase superfamily. CNPase family.</text>
</comment>
<keyword evidence="8" id="KW-0488">Methylation</keyword>
<dbReference type="GO" id="GO:0005737">
    <property type="term" value="C:cytoplasm"/>
    <property type="evidence" value="ECO:0007669"/>
    <property type="project" value="TreeGrafter"/>
</dbReference>
<dbReference type="Gene3D" id="3.90.1740.10">
    <property type="entry name" value="2',3'-cyclic nucleotide 3'-phosphodiesterase superfamily"/>
    <property type="match status" value="1"/>
</dbReference>
<evidence type="ECO:0000256" key="10">
    <source>
        <dbReference type="ARBA" id="ARBA00022801"/>
    </source>
</evidence>
<dbReference type="EMBL" id="JABXBU010002228">
    <property type="protein sequence ID" value="KAF8771455.1"/>
    <property type="molecule type" value="Genomic_DNA"/>
</dbReference>
<keyword evidence="9" id="KW-0597">Phosphoprotein</keyword>
<gene>
    <name evidence="17" type="ORF">HNY73_018876</name>
</gene>
<evidence type="ECO:0000256" key="6">
    <source>
        <dbReference type="ARBA" id="ARBA00012317"/>
    </source>
</evidence>
<comment type="subcellular location">
    <subcellularLocation>
        <location evidence="2">Melanosome</location>
    </subcellularLocation>
    <subcellularLocation>
        <location evidence="3">Membrane</location>
        <topology evidence="3">Lipid-anchor</topology>
    </subcellularLocation>
</comment>
<accession>A0A8T0EHR4</accession>
<comment type="function">
    <text evidence="15">Catalyzes the formation of 2'-nucleotide products from 2',3'-cyclic substrates. May participate in RNA metabolism in the myelinating cell, CNP is the third most abundant protein in central nervous system myelin.</text>
</comment>
<keyword evidence="12" id="KW-0472">Membrane</keyword>
<dbReference type="InterPro" id="IPR009097">
    <property type="entry name" value="Cyclic_Pdiesterase"/>
</dbReference>
<dbReference type="InterPro" id="IPR047325">
    <property type="entry name" value="CNPase_cat"/>
</dbReference>
<evidence type="ECO:0000313" key="18">
    <source>
        <dbReference type="Proteomes" id="UP000807504"/>
    </source>
</evidence>
<proteinExistence type="inferred from homology"/>
<evidence type="ECO:0000256" key="14">
    <source>
        <dbReference type="ARBA" id="ARBA00023289"/>
    </source>
</evidence>
<reference evidence="17" key="1">
    <citation type="journal article" date="2020" name="bioRxiv">
        <title>Chromosome-level reference genome of the European wasp spider Argiope bruennichi: a resource for studies on range expansion and evolutionary adaptation.</title>
        <authorList>
            <person name="Sheffer M.M."/>
            <person name="Hoppe A."/>
            <person name="Krehenwinkel H."/>
            <person name="Uhl G."/>
            <person name="Kuss A.W."/>
            <person name="Jensen L."/>
            <person name="Jensen C."/>
            <person name="Gillespie R.G."/>
            <person name="Hoff K.J."/>
            <person name="Prost S."/>
        </authorList>
    </citation>
    <scope>NUCLEOTIDE SEQUENCE</scope>
</reference>
<sequence>MNKDKKTEMYVKFAKVMVIAQGPYSDERAYEFETVKKVFKYASCVITDETFRDRFNDLCSPENAEAFYDYFQETARRALEEGHNLLVIDSTMSNIHQNRYYVALAYKMQYVILVIPPIVMKTSNNTWPEGSLADSFRTEASTIIQPVNMFQHLFCAWYLHDFDSHELRHLASLYIQDCIEGIPEFNNIICRNIPNQDPDGEELSPIDAVRQYYDLIDKRQDLAYCAVKVFGNAMKAMNEYFKKEAVVNAYGKMSKLLIVGFVISKNMIAARVKLTHQQKDFWEMDDELDEDVTKSLKLLCPSQLLEESKRELEDIEVQLISSKSNQTLINTGEVVHKPLENISHFAKGRACHIVLGKKNDAPSYNVDYAVQFALRREKNAMKEKADIQPYDLETCLVKKMGGYWFIYLKEMYRVDAIFASCVKPFAFDDAIKC</sequence>
<evidence type="ECO:0000256" key="4">
    <source>
        <dbReference type="ARBA" id="ARBA00008662"/>
    </source>
</evidence>
<evidence type="ECO:0000256" key="3">
    <source>
        <dbReference type="ARBA" id="ARBA00004635"/>
    </source>
</evidence>
<keyword evidence="10" id="KW-0378">Hydrolase</keyword>
<organism evidence="17 18">
    <name type="scientific">Argiope bruennichi</name>
    <name type="common">Wasp spider</name>
    <name type="synonym">Aranea bruennichi</name>
    <dbReference type="NCBI Taxonomy" id="94029"/>
    <lineage>
        <taxon>Eukaryota</taxon>
        <taxon>Metazoa</taxon>
        <taxon>Ecdysozoa</taxon>
        <taxon>Arthropoda</taxon>
        <taxon>Chelicerata</taxon>
        <taxon>Arachnida</taxon>
        <taxon>Araneae</taxon>
        <taxon>Araneomorphae</taxon>
        <taxon>Entelegynae</taxon>
        <taxon>Araneoidea</taxon>
        <taxon>Araneidae</taxon>
        <taxon>Argiope</taxon>
    </lineage>
</organism>
<evidence type="ECO:0000256" key="7">
    <source>
        <dbReference type="ARBA" id="ARBA00014478"/>
    </source>
</evidence>
<dbReference type="InterPro" id="IPR027417">
    <property type="entry name" value="P-loop_NTPase"/>
</dbReference>
<comment type="catalytic activity">
    <reaction evidence="1">
        <text>a nucleoside 2',3'-cyclic phosphate + H2O = a nucleoside 2'-phosphate + H(+)</text>
        <dbReference type="Rhea" id="RHEA:14489"/>
        <dbReference type="ChEBI" id="CHEBI:15377"/>
        <dbReference type="ChEBI" id="CHEBI:15378"/>
        <dbReference type="ChEBI" id="CHEBI:66954"/>
        <dbReference type="ChEBI" id="CHEBI:78552"/>
        <dbReference type="EC" id="3.1.4.37"/>
    </reaction>
</comment>
<comment type="caution">
    <text evidence="17">The sequence shown here is derived from an EMBL/GenBank/DDBJ whole genome shotgun (WGS) entry which is preliminary data.</text>
</comment>